<dbReference type="InterPro" id="IPR024467">
    <property type="entry name" value="Xre/MbcA/ParS-like_toxin-bd"/>
</dbReference>
<dbReference type="Proteomes" id="UP001214094">
    <property type="component" value="Plasmid unnamedB"/>
</dbReference>
<name>A0ABY8HTD9_ENSAD</name>
<sequence length="345" mass="38708">MGSGRLGEKAGASRFFYAREQGVPALRTRVYIDGYNLYYGCLRKTAFKWLDVLALFEAHILPSILYRPEPGADPATMILHPDCAIKYFTAKIIDSAAKGEDSVSSQAHYHNALTAHCAGRLSFVMGYYSLYKANQHIVPADDPKRWPRDCDKIQVWKLEEKQSDVNLALQLYDDALSGDVDQVVLVTNDTDLAPALEMLKARCPHIVRGLVIPTRNVGAGGDLEREANVSLAKLAHWVRRHILDEELRASQLPDVVPGRRRASIKPHSWYAKPHHLAKMLEMARPVLRGECEILKWARRESVHLGGRRPIDLIATDAGAAEVFDYIESYIREQIEKAGEPDDLSS</sequence>
<evidence type="ECO:0000259" key="1">
    <source>
        <dbReference type="Pfam" id="PF01936"/>
    </source>
</evidence>
<feature type="domain" description="NYN" evidence="1">
    <location>
        <begin position="152"/>
        <end position="202"/>
    </location>
</feature>
<dbReference type="Pfam" id="PF09722">
    <property type="entry name" value="Xre_MbcA_ParS_C"/>
    <property type="match status" value="1"/>
</dbReference>
<geneLocation type="plasmid" evidence="3 4">
    <name>unnamedB</name>
</geneLocation>
<evidence type="ECO:0000259" key="2">
    <source>
        <dbReference type="Pfam" id="PF09722"/>
    </source>
</evidence>
<keyword evidence="3" id="KW-0614">Plasmid</keyword>
<accession>A0ABY8HTD9</accession>
<protein>
    <submittedName>
        <fullName evidence="3">DUF2384 domain-containing protein</fullName>
    </submittedName>
</protein>
<dbReference type="EMBL" id="CP121310">
    <property type="protein sequence ID" value="WFP95401.1"/>
    <property type="molecule type" value="Genomic_DNA"/>
</dbReference>
<dbReference type="RefSeq" id="WP_082936613.1">
    <property type="nucleotide sequence ID" value="NZ_CP015882.1"/>
</dbReference>
<keyword evidence="4" id="KW-1185">Reference proteome</keyword>
<gene>
    <name evidence="3" type="ORF">P4B07_30700</name>
</gene>
<feature type="domain" description="Antitoxin Xre/MbcA/ParS-like toxin-binding" evidence="2">
    <location>
        <begin position="283"/>
        <end position="327"/>
    </location>
</feature>
<dbReference type="InterPro" id="IPR021139">
    <property type="entry name" value="NYN"/>
</dbReference>
<dbReference type="GeneID" id="29523124"/>
<reference evidence="3 4" key="1">
    <citation type="submission" date="2023-03" db="EMBL/GenBank/DDBJ databases">
        <title>Comparative genome and transcriptome analysis combination mining strategies for increasing vitamin B12 production of Ensifer adhaerens strain.</title>
        <authorList>
            <person name="Yongheng L."/>
        </authorList>
    </citation>
    <scope>NUCLEOTIDE SEQUENCE [LARGE SCALE GENOMIC DNA]</scope>
    <source>
        <strain evidence="3 4">Casida A-T305</strain>
        <plasmid evidence="3 4">unnamedB</plasmid>
    </source>
</reference>
<dbReference type="Pfam" id="PF01936">
    <property type="entry name" value="NYN"/>
    <property type="match status" value="1"/>
</dbReference>
<evidence type="ECO:0000313" key="3">
    <source>
        <dbReference type="EMBL" id="WFP95401.1"/>
    </source>
</evidence>
<dbReference type="CDD" id="cd18722">
    <property type="entry name" value="PIN_NicB-like"/>
    <property type="match status" value="1"/>
</dbReference>
<dbReference type="Gene3D" id="3.40.50.1010">
    <property type="entry name" value="5'-nuclease"/>
    <property type="match status" value="1"/>
</dbReference>
<proteinExistence type="predicted"/>
<evidence type="ECO:0000313" key="4">
    <source>
        <dbReference type="Proteomes" id="UP001214094"/>
    </source>
</evidence>
<organism evidence="3 4">
    <name type="scientific">Ensifer adhaerens</name>
    <name type="common">Sinorhizobium morelense</name>
    <dbReference type="NCBI Taxonomy" id="106592"/>
    <lineage>
        <taxon>Bacteria</taxon>
        <taxon>Pseudomonadati</taxon>
        <taxon>Pseudomonadota</taxon>
        <taxon>Alphaproteobacteria</taxon>
        <taxon>Hyphomicrobiales</taxon>
        <taxon>Rhizobiaceae</taxon>
        <taxon>Sinorhizobium/Ensifer group</taxon>
        <taxon>Ensifer</taxon>
    </lineage>
</organism>